<dbReference type="AlphaFoldDB" id="A0A8C5PA62"/>
<dbReference type="GO" id="GO:0031410">
    <property type="term" value="C:cytoplasmic vesicle"/>
    <property type="evidence" value="ECO:0007669"/>
    <property type="project" value="TreeGrafter"/>
</dbReference>
<dbReference type="PANTHER" id="PTHR19964">
    <property type="entry name" value="MULTIPLE PDZ DOMAIN PROTEIN"/>
    <property type="match status" value="1"/>
</dbReference>
<dbReference type="PROSITE" id="PS50020">
    <property type="entry name" value="WW_DOMAIN_2"/>
    <property type="match status" value="1"/>
</dbReference>
<feature type="region of interest" description="Disordered" evidence="2">
    <location>
        <begin position="93"/>
        <end position="138"/>
    </location>
</feature>
<feature type="coiled-coil region" evidence="1">
    <location>
        <begin position="238"/>
        <end position="328"/>
    </location>
</feature>
<dbReference type="InterPro" id="IPR011992">
    <property type="entry name" value="EF-hand-dom_pair"/>
</dbReference>
<dbReference type="InterPro" id="IPR051342">
    <property type="entry name" value="PDZ_scaffold"/>
</dbReference>
<dbReference type="SUPFAM" id="SSF51045">
    <property type="entry name" value="WW domain"/>
    <property type="match status" value="1"/>
</dbReference>
<dbReference type="Proteomes" id="UP000694569">
    <property type="component" value="Unplaced"/>
</dbReference>
<keyword evidence="1" id="KW-0175">Coiled coil</keyword>
<dbReference type="PANTHER" id="PTHR19964:SF16">
    <property type="entry name" value="SYNTAXIN-BINDING PROTEIN 4"/>
    <property type="match status" value="1"/>
</dbReference>
<reference evidence="4" key="2">
    <citation type="submission" date="2025-09" db="UniProtKB">
        <authorList>
            <consortium name="Ensembl"/>
        </authorList>
    </citation>
    <scope>IDENTIFICATION</scope>
</reference>
<dbReference type="FunFam" id="2.20.70.10:FF:000034">
    <property type="entry name" value="syntaxin-binding protein 4 isoform X1"/>
    <property type="match status" value="1"/>
</dbReference>
<evidence type="ECO:0000313" key="5">
    <source>
        <dbReference type="Proteomes" id="UP000694569"/>
    </source>
</evidence>
<feature type="domain" description="WW" evidence="3">
    <location>
        <begin position="426"/>
        <end position="459"/>
    </location>
</feature>
<name>A0A8C5PA62_9ANUR</name>
<dbReference type="OrthoDB" id="6022242at2759"/>
<keyword evidence="5" id="KW-1185">Reference proteome</keyword>
<accession>A0A8C5PA62</accession>
<dbReference type="Gene3D" id="2.20.70.10">
    <property type="match status" value="1"/>
</dbReference>
<evidence type="ECO:0000256" key="1">
    <source>
        <dbReference type="SAM" id="Coils"/>
    </source>
</evidence>
<dbReference type="InterPro" id="IPR036034">
    <property type="entry name" value="PDZ_sf"/>
</dbReference>
<evidence type="ECO:0000259" key="3">
    <source>
        <dbReference type="PROSITE" id="PS50020"/>
    </source>
</evidence>
<dbReference type="GO" id="GO:0061178">
    <property type="term" value="P:regulation of insulin secretion involved in cellular response to glucose stimulus"/>
    <property type="evidence" value="ECO:0007669"/>
    <property type="project" value="TreeGrafter"/>
</dbReference>
<dbReference type="Ensembl" id="ENSLLET00000008419.1">
    <property type="protein sequence ID" value="ENSLLEP00000008094.1"/>
    <property type="gene ID" value="ENSLLEG00000005134.1"/>
</dbReference>
<dbReference type="Gene3D" id="1.10.238.10">
    <property type="entry name" value="EF-hand"/>
    <property type="match status" value="1"/>
</dbReference>
<dbReference type="GO" id="GO:0008286">
    <property type="term" value="P:insulin receptor signaling pathway"/>
    <property type="evidence" value="ECO:0007669"/>
    <property type="project" value="TreeGrafter"/>
</dbReference>
<dbReference type="GeneTree" id="ENSGT00390000002226"/>
<organism evidence="4 5">
    <name type="scientific">Leptobrachium leishanense</name>
    <name type="common">Leishan spiny toad</name>
    <dbReference type="NCBI Taxonomy" id="445787"/>
    <lineage>
        <taxon>Eukaryota</taxon>
        <taxon>Metazoa</taxon>
        <taxon>Chordata</taxon>
        <taxon>Craniata</taxon>
        <taxon>Vertebrata</taxon>
        <taxon>Euteleostomi</taxon>
        <taxon>Amphibia</taxon>
        <taxon>Batrachia</taxon>
        <taxon>Anura</taxon>
        <taxon>Pelobatoidea</taxon>
        <taxon>Megophryidae</taxon>
        <taxon>Leptobrachium</taxon>
    </lineage>
</organism>
<dbReference type="InterPro" id="IPR001202">
    <property type="entry name" value="WW_dom"/>
</dbReference>
<dbReference type="PROSITE" id="PS01159">
    <property type="entry name" value="WW_DOMAIN_1"/>
    <property type="match status" value="1"/>
</dbReference>
<dbReference type="SUPFAM" id="SSF47473">
    <property type="entry name" value="EF-hand"/>
    <property type="match status" value="1"/>
</dbReference>
<proteinExistence type="predicted"/>
<dbReference type="CDD" id="cd00201">
    <property type="entry name" value="WW"/>
    <property type="match status" value="1"/>
</dbReference>
<dbReference type="GO" id="GO:0019905">
    <property type="term" value="F:syntaxin binding"/>
    <property type="evidence" value="ECO:0007669"/>
    <property type="project" value="TreeGrafter"/>
</dbReference>
<dbReference type="Gene3D" id="2.30.42.10">
    <property type="match status" value="1"/>
</dbReference>
<feature type="compositionally biased region" description="Polar residues" evidence="2">
    <location>
        <begin position="110"/>
        <end position="129"/>
    </location>
</feature>
<dbReference type="SMART" id="SM00456">
    <property type="entry name" value="WW"/>
    <property type="match status" value="1"/>
</dbReference>
<protein>
    <recommendedName>
        <fullName evidence="3">WW domain-containing protein</fullName>
    </recommendedName>
</protein>
<evidence type="ECO:0000313" key="4">
    <source>
        <dbReference type="Ensembl" id="ENSLLEP00000008094.1"/>
    </source>
</evidence>
<dbReference type="InterPro" id="IPR036020">
    <property type="entry name" value="WW_dom_sf"/>
</dbReference>
<dbReference type="Pfam" id="PF00397">
    <property type="entry name" value="WW"/>
    <property type="match status" value="1"/>
</dbReference>
<evidence type="ECO:0000256" key="2">
    <source>
        <dbReference type="SAM" id="MobiDB-lite"/>
    </source>
</evidence>
<sequence>MSTGVLSTRTPVERPAQVITVSKHTSLGLSLVGGRNKTGGSVIYINGRLRPEDQLVSINKESLHGITCEEAKILLSRAKLRSGSVWEIAFIRPGDTNSEQTPESEERAQASVTASTPQSRPSQDTSSPGANLVPNPDKLISLNPDARFHVEKLELALNYLGLNPTEEQKRSIRQRVQPDLNGTVAFGDFVQVVRNLFNLQLEEQDSASVAATSRDNKVTSLNTNQVQSCDPSISSDQTDDAFTEIKKLKDRLVESEKQKNQLADELKHVKQEAKAAIDEAKSLRSRIHLSEAAQRQARAVEMDYEEVIRLLEAKIAELRAQQADHSDHNKDNNTDLQRRITVLGCQLCKSEMTRKTFEVSTEKLLQFVESIPEVLADDTSSTLNLCERFPAISSQMARFGPSRRGAALASEAKKLARSIRSIVEVDCLPYGWEEAYTADGIKYFINHVTETTSWTHPVTGARNPT</sequence>
<reference evidence="4" key="1">
    <citation type="submission" date="2025-08" db="UniProtKB">
        <authorList>
            <consortium name="Ensembl"/>
        </authorList>
    </citation>
    <scope>IDENTIFICATION</scope>
</reference>
<dbReference type="SUPFAM" id="SSF50156">
    <property type="entry name" value="PDZ domain-like"/>
    <property type="match status" value="1"/>
</dbReference>